<dbReference type="PROSITE" id="PS51294">
    <property type="entry name" value="HTH_MYB"/>
    <property type="match status" value="1"/>
</dbReference>
<organism evidence="4">
    <name type="scientific">Lygus hesperus</name>
    <name type="common">Western plant bug</name>
    <dbReference type="NCBI Taxonomy" id="30085"/>
    <lineage>
        <taxon>Eukaryota</taxon>
        <taxon>Metazoa</taxon>
        <taxon>Ecdysozoa</taxon>
        <taxon>Arthropoda</taxon>
        <taxon>Hexapoda</taxon>
        <taxon>Insecta</taxon>
        <taxon>Pterygota</taxon>
        <taxon>Neoptera</taxon>
        <taxon>Paraneoptera</taxon>
        <taxon>Hemiptera</taxon>
        <taxon>Heteroptera</taxon>
        <taxon>Panheteroptera</taxon>
        <taxon>Cimicomorpha</taxon>
        <taxon>Miridae</taxon>
        <taxon>Mirini</taxon>
        <taxon>Lygus</taxon>
    </lineage>
</organism>
<dbReference type="GO" id="GO:0006357">
    <property type="term" value="P:regulation of transcription by RNA polymerase II"/>
    <property type="evidence" value="ECO:0007669"/>
    <property type="project" value="TreeGrafter"/>
</dbReference>
<dbReference type="GO" id="GO:0005667">
    <property type="term" value="C:transcription regulator complex"/>
    <property type="evidence" value="ECO:0007669"/>
    <property type="project" value="TreeGrafter"/>
</dbReference>
<dbReference type="Pfam" id="PF10545">
    <property type="entry name" value="MADF_DNA_bdg"/>
    <property type="match status" value="1"/>
</dbReference>
<evidence type="ECO:0000259" key="2">
    <source>
        <dbReference type="PROSITE" id="PS51029"/>
    </source>
</evidence>
<feature type="domain" description="MADF" evidence="2">
    <location>
        <begin position="51"/>
        <end position="137"/>
    </location>
</feature>
<dbReference type="InterPro" id="IPR039353">
    <property type="entry name" value="TF_Adf1"/>
</dbReference>
<sequence length="235" mass="26860">RSCVIVVVRVRVACSVPSTVSDFSSSFFSLFLFTLLFTTSDVMTEKTFNEDLIEEVKANEQIWNPAHSDHRRASMLDAVWYDIGIKLNRAPAQCRKRWKTLRDRFKRENNRLKGSEGQAASSWPLYTLLTFLRPSSSPRAAISNNMAGTLPDQTYRNSSTGEQSDSPHSDPLSTFDFDSTIHELENLRSNSPLDLAPDELWFLAIGKELKTLSRKRRIHVRQATLKALYEDLEEE</sequence>
<evidence type="ECO:0000259" key="3">
    <source>
        <dbReference type="PROSITE" id="PS51294"/>
    </source>
</evidence>
<dbReference type="InterPro" id="IPR006578">
    <property type="entry name" value="MADF-dom"/>
</dbReference>
<evidence type="ECO:0000256" key="1">
    <source>
        <dbReference type="SAM" id="MobiDB-lite"/>
    </source>
</evidence>
<feature type="domain" description="HTH myb-type" evidence="3">
    <location>
        <begin position="78"/>
        <end position="106"/>
    </location>
</feature>
<dbReference type="InterPro" id="IPR017930">
    <property type="entry name" value="Myb_dom"/>
</dbReference>
<dbReference type="PANTHER" id="PTHR12243:SF69">
    <property type="entry name" value="SI:CH73-59F11.3"/>
    <property type="match status" value="1"/>
</dbReference>
<proteinExistence type="predicted"/>
<feature type="non-terminal residue" evidence="4">
    <location>
        <position position="1"/>
    </location>
</feature>
<dbReference type="SMART" id="SM00595">
    <property type="entry name" value="MADF"/>
    <property type="match status" value="1"/>
</dbReference>
<name>A0A146L334_LYGHE</name>
<feature type="compositionally biased region" description="Polar residues" evidence="1">
    <location>
        <begin position="140"/>
        <end position="166"/>
    </location>
</feature>
<protein>
    <submittedName>
        <fullName evidence="4">Transcription factor Adf-1</fullName>
    </submittedName>
</protein>
<dbReference type="AlphaFoldDB" id="A0A146L334"/>
<dbReference type="PROSITE" id="PS51029">
    <property type="entry name" value="MADF"/>
    <property type="match status" value="1"/>
</dbReference>
<gene>
    <name evidence="4" type="primary">Adf1_2</name>
    <name evidence="4" type="ORF">g.43793</name>
</gene>
<dbReference type="PANTHER" id="PTHR12243">
    <property type="entry name" value="MADF DOMAIN TRANSCRIPTION FACTOR"/>
    <property type="match status" value="1"/>
</dbReference>
<accession>A0A146L334</accession>
<dbReference type="GO" id="GO:0005634">
    <property type="term" value="C:nucleus"/>
    <property type="evidence" value="ECO:0007669"/>
    <property type="project" value="TreeGrafter"/>
</dbReference>
<evidence type="ECO:0000313" key="4">
    <source>
        <dbReference type="EMBL" id="JAQ02883.1"/>
    </source>
</evidence>
<feature type="region of interest" description="Disordered" evidence="1">
    <location>
        <begin position="140"/>
        <end position="172"/>
    </location>
</feature>
<reference evidence="4" key="1">
    <citation type="journal article" date="2016" name="Gigascience">
        <title>De novo construction of an expanded transcriptome assembly for the western tarnished plant bug, Lygus hesperus.</title>
        <authorList>
            <person name="Tassone E.E."/>
            <person name="Geib S.M."/>
            <person name="Hall B."/>
            <person name="Fabrick J.A."/>
            <person name="Brent C.S."/>
            <person name="Hull J.J."/>
        </authorList>
    </citation>
    <scope>NUCLEOTIDE SEQUENCE</scope>
</reference>
<dbReference type="EMBL" id="GDHC01015746">
    <property type="protein sequence ID" value="JAQ02883.1"/>
    <property type="molecule type" value="Transcribed_RNA"/>
</dbReference>